<sequence length="42" mass="4723">MRKIVPLSVPDCSFLIGLAHGSKVEQPGLKYLLLKIFYFNDA</sequence>
<dbReference type="Proteomes" id="UP000076882">
    <property type="component" value="Unassembled WGS sequence"/>
</dbReference>
<accession>A0A165B6W6</accession>
<dbReference type="EMBL" id="LUXM01000037">
    <property type="protein sequence ID" value="KZU92971.1"/>
    <property type="molecule type" value="Genomic_DNA"/>
</dbReference>
<reference evidence="1 2" key="1">
    <citation type="submission" date="2016-03" db="EMBL/GenBank/DDBJ databases">
        <title>Comparative genomics of 54 Lactobacillus plantarum strains reveals genomic uncoupling from niche constraints.</title>
        <authorList>
            <person name="Martino M.E."/>
        </authorList>
    </citation>
    <scope>NUCLEOTIDE SEQUENCE [LARGE SCALE GENOMIC DNA]</scope>
    <source>
        <strain evidence="1 2">19.1</strain>
    </source>
</reference>
<protein>
    <submittedName>
        <fullName evidence="1">Uncharacterized protein</fullName>
    </submittedName>
</protein>
<name>A0A165B6W6_LACPN</name>
<proteinExistence type="predicted"/>
<dbReference type="RefSeq" id="WP_003642416.1">
    <property type="nucleotide sequence ID" value="NZ_AP018405.1"/>
</dbReference>
<evidence type="ECO:0000313" key="1">
    <source>
        <dbReference type="EMBL" id="KZU92971.1"/>
    </source>
</evidence>
<dbReference type="PATRIC" id="fig|1590.142.peg.2850"/>
<organism evidence="1 2">
    <name type="scientific">Lactiplantibacillus plantarum</name>
    <name type="common">Lactobacillus plantarum</name>
    <dbReference type="NCBI Taxonomy" id="1590"/>
    <lineage>
        <taxon>Bacteria</taxon>
        <taxon>Bacillati</taxon>
        <taxon>Bacillota</taxon>
        <taxon>Bacilli</taxon>
        <taxon>Lactobacillales</taxon>
        <taxon>Lactobacillaceae</taxon>
        <taxon>Lactiplantibacillus</taxon>
    </lineage>
</organism>
<dbReference type="AlphaFoldDB" id="A0A165B6W6"/>
<comment type="caution">
    <text evidence="1">The sequence shown here is derived from an EMBL/GenBank/DDBJ whole genome shotgun (WGS) entry which is preliminary data.</text>
</comment>
<evidence type="ECO:0000313" key="2">
    <source>
        <dbReference type="Proteomes" id="UP000076882"/>
    </source>
</evidence>
<gene>
    <name evidence="1" type="ORF">Lp19_2674</name>
</gene>